<feature type="compositionally biased region" description="Gly residues" evidence="1">
    <location>
        <begin position="98"/>
        <end position="109"/>
    </location>
</feature>
<evidence type="ECO:0000256" key="2">
    <source>
        <dbReference type="SAM" id="SignalP"/>
    </source>
</evidence>
<keyword evidence="4" id="KW-1185">Reference proteome</keyword>
<gene>
    <name evidence="3" type="ORF">NCGR_LOCUS52543</name>
</gene>
<dbReference type="EMBL" id="CAJGYO010000014">
    <property type="protein sequence ID" value="CAD6269238.1"/>
    <property type="molecule type" value="Genomic_DNA"/>
</dbReference>
<evidence type="ECO:0000313" key="3">
    <source>
        <dbReference type="EMBL" id="CAD6269238.1"/>
    </source>
</evidence>
<feature type="chain" id="PRO_5032951936" description="Secreted protein" evidence="2">
    <location>
        <begin position="23"/>
        <end position="147"/>
    </location>
</feature>
<dbReference type="Proteomes" id="UP000604825">
    <property type="component" value="Unassembled WGS sequence"/>
</dbReference>
<evidence type="ECO:0000313" key="4">
    <source>
        <dbReference type="Proteomes" id="UP000604825"/>
    </source>
</evidence>
<sequence>MELSAARVTLLLRLLCGGGVVAVRDCESTTTTFPVRAAANQLAADDDCTTHSRGAFSFATEAVACSGAAVRCSRLCWPQTLAAADKQGTRSLSKLIRGAGGGGGGGGGEPTSIANARRGEEPAGAGTASISTVPVVPPEAVMPVAPP</sequence>
<evidence type="ECO:0008006" key="5">
    <source>
        <dbReference type="Google" id="ProtNLM"/>
    </source>
</evidence>
<protein>
    <recommendedName>
        <fullName evidence="5">Secreted protein</fullName>
    </recommendedName>
</protein>
<comment type="caution">
    <text evidence="3">The sequence shown here is derived from an EMBL/GenBank/DDBJ whole genome shotgun (WGS) entry which is preliminary data.</text>
</comment>
<organism evidence="3 4">
    <name type="scientific">Miscanthus lutarioriparius</name>
    <dbReference type="NCBI Taxonomy" id="422564"/>
    <lineage>
        <taxon>Eukaryota</taxon>
        <taxon>Viridiplantae</taxon>
        <taxon>Streptophyta</taxon>
        <taxon>Embryophyta</taxon>
        <taxon>Tracheophyta</taxon>
        <taxon>Spermatophyta</taxon>
        <taxon>Magnoliopsida</taxon>
        <taxon>Liliopsida</taxon>
        <taxon>Poales</taxon>
        <taxon>Poaceae</taxon>
        <taxon>PACMAD clade</taxon>
        <taxon>Panicoideae</taxon>
        <taxon>Andropogonodae</taxon>
        <taxon>Andropogoneae</taxon>
        <taxon>Saccharinae</taxon>
        <taxon>Miscanthus</taxon>
    </lineage>
</organism>
<accession>A0A811RFY5</accession>
<name>A0A811RFY5_9POAL</name>
<keyword evidence="2" id="KW-0732">Signal</keyword>
<proteinExistence type="predicted"/>
<feature type="region of interest" description="Disordered" evidence="1">
    <location>
        <begin position="97"/>
        <end position="147"/>
    </location>
</feature>
<evidence type="ECO:0000256" key="1">
    <source>
        <dbReference type="SAM" id="MobiDB-lite"/>
    </source>
</evidence>
<feature type="compositionally biased region" description="Low complexity" evidence="1">
    <location>
        <begin position="138"/>
        <end position="147"/>
    </location>
</feature>
<dbReference type="AlphaFoldDB" id="A0A811RFY5"/>
<reference evidence="3" key="1">
    <citation type="submission" date="2020-10" db="EMBL/GenBank/DDBJ databases">
        <authorList>
            <person name="Han B."/>
            <person name="Lu T."/>
            <person name="Zhao Q."/>
            <person name="Huang X."/>
            <person name="Zhao Y."/>
        </authorList>
    </citation>
    <scope>NUCLEOTIDE SEQUENCE</scope>
</reference>
<feature type="signal peptide" evidence="2">
    <location>
        <begin position="1"/>
        <end position="22"/>
    </location>
</feature>